<sequence>MRYKGLALPTASQKSCGRAQPDNNLCLNSIDNSRLHRHSFAWVTSHRALTHRVAATQHRREVPNPTGKTTQPPCPGSVDLRRPARVEMADTGLVLGGPPASPLNGSAFPEEDYNYTDYDFSPYLVCAKDEVRAFGKVFLPVLYVLVFTFGALGNSLLGLVLIKYIKLTTMTDVYLLNLAISDFLFAASLPFWAVYVAHEWVFGSPMCKVVSALYSVNFYSSIFFITCMSFGMYLQIVHTVSLKNLSTVPKSVVVSAAVWLFSAVLSGPELFYSESRKVDGRWTCLEHYGDQPQLISKTTVKLQVNVIAFVIPFLAMIFFHTRITQVLLRSRSFRKDKALKLVVALVIIFFVLWFPYNIVLLLHSLEDLGLITGCRFSKRLDYAMQVTESMAFTHCCINPLLYAFVNERFRRHLKNFLMKVSRASGCKAEVGVTAPAAERSETSKQHYGLYSEVEMTVV</sequence>
<evidence type="ECO:0000313" key="17">
    <source>
        <dbReference type="Proteomes" id="UP000314986"/>
    </source>
</evidence>
<keyword evidence="7" id="KW-0297">G-protein coupled receptor</keyword>
<dbReference type="InParanoid" id="A0A4W3HWE5"/>
<dbReference type="Gene3D" id="1.20.1070.10">
    <property type="entry name" value="Rhodopsin 7-helix transmembrane proteins"/>
    <property type="match status" value="1"/>
</dbReference>
<comment type="subcellular location">
    <subcellularLocation>
        <location evidence="2">Cell membrane</location>
        <topology evidence="2">Multi-pass membrane protein</topology>
    </subcellularLocation>
    <subcellularLocation>
        <location evidence="1">Early endosome</location>
    </subcellularLocation>
</comment>
<dbReference type="PRINTS" id="PR00237">
    <property type="entry name" value="GPCRRHODOPSN"/>
</dbReference>
<keyword evidence="11" id="KW-0325">Glycoprotein</keyword>
<dbReference type="PANTHER" id="PTHR10489">
    <property type="entry name" value="CELL ADHESION MOLECULE"/>
    <property type="match status" value="1"/>
</dbReference>
<dbReference type="GO" id="GO:0005769">
    <property type="term" value="C:early endosome"/>
    <property type="evidence" value="ECO:0007669"/>
    <property type="project" value="UniProtKB-SubCell"/>
</dbReference>
<dbReference type="InterPro" id="IPR000276">
    <property type="entry name" value="GPCR_Rhodpsn"/>
</dbReference>
<dbReference type="PROSITE" id="PS50262">
    <property type="entry name" value="G_PROTEIN_RECEP_F1_2"/>
    <property type="match status" value="1"/>
</dbReference>
<dbReference type="InterPro" id="IPR000355">
    <property type="entry name" value="Chemokine_rcpt"/>
</dbReference>
<reference evidence="16" key="5">
    <citation type="submission" date="2025-09" db="UniProtKB">
        <authorList>
            <consortium name="Ensembl"/>
        </authorList>
    </citation>
    <scope>IDENTIFICATION</scope>
</reference>
<dbReference type="GO" id="GO:0019957">
    <property type="term" value="F:C-C chemokine binding"/>
    <property type="evidence" value="ECO:0007669"/>
    <property type="project" value="TreeGrafter"/>
</dbReference>
<feature type="region of interest" description="Disordered" evidence="13">
    <location>
        <begin position="1"/>
        <end position="21"/>
    </location>
</feature>
<dbReference type="KEGG" id="cmk:103188304"/>
<evidence type="ECO:0000256" key="9">
    <source>
        <dbReference type="ARBA" id="ARBA00023157"/>
    </source>
</evidence>
<keyword evidence="5" id="KW-0967">Endosome</keyword>
<dbReference type="OrthoDB" id="8576531at2759"/>
<evidence type="ECO:0000259" key="15">
    <source>
        <dbReference type="PROSITE" id="PS50262"/>
    </source>
</evidence>
<dbReference type="Pfam" id="PF00001">
    <property type="entry name" value="7tm_1"/>
    <property type="match status" value="1"/>
</dbReference>
<dbReference type="InterPro" id="IPR050119">
    <property type="entry name" value="CCR1-9-like"/>
</dbReference>
<dbReference type="STRING" id="7868.ENSCMIP00000019605"/>
<evidence type="ECO:0000256" key="3">
    <source>
        <dbReference type="ARBA" id="ARBA00022475"/>
    </source>
</evidence>
<keyword evidence="10" id="KW-0675">Receptor</keyword>
<name>A0A4W3HWE5_CALMI</name>
<gene>
    <name evidence="16" type="primary">LOC103188304</name>
</gene>
<dbReference type="SUPFAM" id="SSF81321">
    <property type="entry name" value="Family A G protein-coupled receptor-like"/>
    <property type="match status" value="1"/>
</dbReference>
<evidence type="ECO:0000256" key="6">
    <source>
        <dbReference type="ARBA" id="ARBA00022989"/>
    </source>
</evidence>
<accession>A0A4W3HWE5</accession>
<feature type="transmembrane region" description="Helical" evidence="14">
    <location>
        <begin position="382"/>
        <end position="405"/>
    </location>
</feature>
<organism evidence="16 17">
    <name type="scientific">Callorhinchus milii</name>
    <name type="common">Ghost shark</name>
    <dbReference type="NCBI Taxonomy" id="7868"/>
    <lineage>
        <taxon>Eukaryota</taxon>
        <taxon>Metazoa</taxon>
        <taxon>Chordata</taxon>
        <taxon>Craniata</taxon>
        <taxon>Vertebrata</taxon>
        <taxon>Chondrichthyes</taxon>
        <taxon>Holocephali</taxon>
        <taxon>Chimaeriformes</taxon>
        <taxon>Callorhinchidae</taxon>
        <taxon>Callorhinchus</taxon>
    </lineage>
</organism>
<dbReference type="GO" id="GO:0016493">
    <property type="term" value="F:C-C chemokine receptor activity"/>
    <property type="evidence" value="ECO:0007669"/>
    <property type="project" value="TreeGrafter"/>
</dbReference>
<keyword evidence="6 14" id="KW-1133">Transmembrane helix</keyword>
<feature type="transmembrane region" description="Helical" evidence="14">
    <location>
        <begin position="137"/>
        <end position="162"/>
    </location>
</feature>
<feature type="domain" description="G-protein coupled receptors family 1 profile" evidence="15">
    <location>
        <begin position="153"/>
        <end position="402"/>
    </location>
</feature>
<dbReference type="AlphaFoldDB" id="A0A4W3HWE5"/>
<evidence type="ECO:0000313" key="16">
    <source>
        <dbReference type="Ensembl" id="ENSCMIP00000019605.1"/>
    </source>
</evidence>
<reference evidence="17" key="1">
    <citation type="journal article" date="2006" name="Science">
        <title>Ancient noncoding elements conserved in the human genome.</title>
        <authorList>
            <person name="Venkatesh B."/>
            <person name="Kirkness E.F."/>
            <person name="Loh Y.H."/>
            <person name="Halpern A.L."/>
            <person name="Lee A.P."/>
            <person name="Johnson J."/>
            <person name="Dandona N."/>
            <person name="Viswanathan L.D."/>
            <person name="Tay A."/>
            <person name="Venter J.C."/>
            <person name="Strausberg R.L."/>
            <person name="Brenner S."/>
        </authorList>
    </citation>
    <scope>NUCLEOTIDE SEQUENCE [LARGE SCALE GENOMIC DNA]</scope>
</reference>
<evidence type="ECO:0000256" key="14">
    <source>
        <dbReference type="SAM" id="Phobius"/>
    </source>
</evidence>
<dbReference type="PANTHER" id="PTHR10489:SF942">
    <property type="entry name" value="ATYPICAL CHEMOKINE RECEPTOR 2"/>
    <property type="match status" value="1"/>
</dbReference>
<dbReference type="GeneID" id="103188304"/>
<dbReference type="GO" id="GO:0060326">
    <property type="term" value="P:cell chemotaxis"/>
    <property type="evidence" value="ECO:0007669"/>
    <property type="project" value="TreeGrafter"/>
</dbReference>
<evidence type="ECO:0000256" key="2">
    <source>
        <dbReference type="ARBA" id="ARBA00004651"/>
    </source>
</evidence>
<evidence type="ECO:0000256" key="8">
    <source>
        <dbReference type="ARBA" id="ARBA00023136"/>
    </source>
</evidence>
<feature type="transmembrane region" description="Helical" evidence="14">
    <location>
        <begin position="302"/>
        <end position="320"/>
    </location>
</feature>
<dbReference type="OMA" id="IVHAQPH"/>
<dbReference type="PRINTS" id="PR00657">
    <property type="entry name" value="CCCHEMOKINER"/>
</dbReference>
<keyword evidence="17" id="KW-1185">Reference proteome</keyword>
<keyword evidence="3" id="KW-1003">Cell membrane</keyword>
<evidence type="ECO:0000256" key="11">
    <source>
        <dbReference type="ARBA" id="ARBA00023180"/>
    </source>
</evidence>
<keyword evidence="12" id="KW-0807">Transducer</keyword>
<keyword evidence="4 14" id="KW-0812">Transmembrane</keyword>
<dbReference type="GeneTree" id="ENSGT01110000267168"/>
<feature type="transmembrane region" description="Helical" evidence="14">
    <location>
        <begin position="218"/>
        <end position="240"/>
    </location>
</feature>
<dbReference type="PRINTS" id="PR00645">
    <property type="entry name" value="CXCCHMKINER4"/>
</dbReference>
<evidence type="ECO:0000256" key="12">
    <source>
        <dbReference type="ARBA" id="ARBA00023224"/>
    </source>
</evidence>
<evidence type="ECO:0000256" key="1">
    <source>
        <dbReference type="ARBA" id="ARBA00004412"/>
    </source>
</evidence>
<dbReference type="CDD" id="cd14984">
    <property type="entry name" value="7tmA_Chemokine_R"/>
    <property type="match status" value="1"/>
</dbReference>
<reference evidence="17" key="2">
    <citation type="journal article" date="2007" name="PLoS Biol.">
        <title>Survey sequencing and comparative analysis of the elephant shark (Callorhinchus milii) genome.</title>
        <authorList>
            <person name="Venkatesh B."/>
            <person name="Kirkness E.F."/>
            <person name="Loh Y.H."/>
            <person name="Halpern A.L."/>
            <person name="Lee A.P."/>
            <person name="Johnson J."/>
            <person name="Dandona N."/>
            <person name="Viswanathan L.D."/>
            <person name="Tay A."/>
            <person name="Venter J.C."/>
            <person name="Strausberg R.L."/>
            <person name="Brenner S."/>
        </authorList>
    </citation>
    <scope>NUCLEOTIDE SEQUENCE [LARGE SCALE GENOMIC DNA]</scope>
</reference>
<feature type="transmembrane region" description="Helical" evidence="14">
    <location>
        <begin position="341"/>
        <end position="362"/>
    </location>
</feature>
<dbReference type="GO" id="GO:0019722">
    <property type="term" value="P:calcium-mediated signaling"/>
    <property type="evidence" value="ECO:0007669"/>
    <property type="project" value="TreeGrafter"/>
</dbReference>
<evidence type="ECO:0000256" key="7">
    <source>
        <dbReference type="ARBA" id="ARBA00023040"/>
    </source>
</evidence>
<dbReference type="Proteomes" id="UP000314986">
    <property type="component" value="Unassembled WGS sequence"/>
</dbReference>
<dbReference type="GO" id="GO:0009897">
    <property type="term" value="C:external side of plasma membrane"/>
    <property type="evidence" value="ECO:0007669"/>
    <property type="project" value="TreeGrafter"/>
</dbReference>
<feature type="transmembrane region" description="Helical" evidence="14">
    <location>
        <begin position="252"/>
        <end position="272"/>
    </location>
</feature>
<evidence type="ECO:0000256" key="13">
    <source>
        <dbReference type="SAM" id="MobiDB-lite"/>
    </source>
</evidence>
<dbReference type="Ensembl" id="ENSCMIT00000019971.1">
    <property type="protein sequence ID" value="ENSCMIP00000019605.1"/>
    <property type="gene ID" value="ENSCMIG00000009121.1"/>
</dbReference>
<protein>
    <submittedName>
        <fullName evidence="16">Atypical chemokine receptor 2</fullName>
    </submittedName>
</protein>
<evidence type="ECO:0000256" key="5">
    <source>
        <dbReference type="ARBA" id="ARBA00022753"/>
    </source>
</evidence>
<keyword evidence="8 14" id="KW-0472">Membrane</keyword>
<dbReference type="GO" id="GO:0007204">
    <property type="term" value="P:positive regulation of cytosolic calcium ion concentration"/>
    <property type="evidence" value="ECO:0007669"/>
    <property type="project" value="TreeGrafter"/>
</dbReference>
<feature type="compositionally biased region" description="Polar residues" evidence="13">
    <location>
        <begin position="10"/>
        <end position="21"/>
    </location>
</feature>
<feature type="transmembrane region" description="Helical" evidence="14">
    <location>
        <begin position="174"/>
        <end position="198"/>
    </location>
</feature>
<proteinExistence type="predicted"/>
<reference evidence="17" key="3">
    <citation type="journal article" date="2014" name="Nature">
        <title>Elephant shark genome provides unique insights into gnathostome evolution.</title>
        <authorList>
            <consortium name="International Elephant Shark Genome Sequencing Consortium"/>
            <person name="Venkatesh B."/>
            <person name="Lee A.P."/>
            <person name="Ravi V."/>
            <person name="Maurya A.K."/>
            <person name="Lian M.M."/>
            <person name="Swann J.B."/>
            <person name="Ohta Y."/>
            <person name="Flajnik M.F."/>
            <person name="Sutoh Y."/>
            <person name="Kasahara M."/>
            <person name="Hoon S."/>
            <person name="Gangu V."/>
            <person name="Roy S.W."/>
            <person name="Irimia M."/>
            <person name="Korzh V."/>
            <person name="Kondrychyn I."/>
            <person name="Lim Z.W."/>
            <person name="Tay B.H."/>
            <person name="Tohari S."/>
            <person name="Kong K.W."/>
            <person name="Ho S."/>
            <person name="Lorente-Galdos B."/>
            <person name="Quilez J."/>
            <person name="Marques-Bonet T."/>
            <person name="Raney B.J."/>
            <person name="Ingham P.W."/>
            <person name="Tay A."/>
            <person name="Hillier L.W."/>
            <person name="Minx P."/>
            <person name="Boehm T."/>
            <person name="Wilson R.K."/>
            <person name="Brenner S."/>
            <person name="Warren W.C."/>
        </authorList>
    </citation>
    <scope>NUCLEOTIDE SEQUENCE [LARGE SCALE GENOMIC DNA]</scope>
</reference>
<dbReference type="InterPro" id="IPR017452">
    <property type="entry name" value="GPCR_Rhodpsn_7TM"/>
</dbReference>
<feature type="region of interest" description="Disordered" evidence="13">
    <location>
        <begin position="55"/>
        <end position="78"/>
    </location>
</feature>
<keyword evidence="9" id="KW-1015">Disulfide bond</keyword>
<evidence type="ECO:0000256" key="4">
    <source>
        <dbReference type="ARBA" id="ARBA00022692"/>
    </source>
</evidence>
<evidence type="ECO:0000256" key="10">
    <source>
        <dbReference type="ARBA" id="ARBA00023170"/>
    </source>
</evidence>
<dbReference type="InterPro" id="IPR001277">
    <property type="entry name" value="CXCR4/ACKR2"/>
</dbReference>
<reference evidence="16" key="4">
    <citation type="submission" date="2025-08" db="UniProtKB">
        <authorList>
            <consortium name="Ensembl"/>
        </authorList>
    </citation>
    <scope>IDENTIFICATION</scope>
</reference>
<dbReference type="GO" id="GO:0006955">
    <property type="term" value="P:immune response"/>
    <property type="evidence" value="ECO:0007669"/>
    <property type="project" value="TreeGrafter"/>
</dbReference>